<dbReference type="GO" id="GO:0000226">
    <property type="term" value="P:microtubule cytoskeleton organization"/>
    <property type="evidence" value="ECO:0007669"/>
    <property type="project" value="TreeGrafter"/>
</dbReference>
<reference evidence="8" key="1">
    <citation type="submission" date="2024-06" db="EMBL/GenBank/DDBJ databases">
        <authorList>
            <person name="Liu X."/>
            <person name="Lenzi L."/>
            <person name="Haldenby T S."/>
            <person name="Uol C."/>
        </authorList>
    </citation>
    <scope>NUCLEOTIDE SEQUENCE</scope>
</reference>
<evidence type="ECO:0000256" key="5">
    <source>
        <dbReference type="ARBA" id="ARBA00022840"/>
    </source>
</evidence>
<feature type="region of interest" description="Disordered" evidence="7">
    <location>
        <begin position="72"/>
        <end position="97"/>
    </location>
</feature>
<keyword evidence="4" id="KW-0547">Nucleotide-binding</keyword>
<proteinExistence type="inferred from homology"/>
<sequence>MDDSAQQVTSLKQERPNNSSPGDVIDSYLSSSDDDPVDGEEFIKDIAAFGPALGLIDAEGLFVLPPEDYGEAFDDDNSTSNVVSESPTRETLSLPSPPTFGSEIIPLARRKRRKKKRVFTVNLTNCRYESVRRVLRRYGFREVEEDEDWNLYWTDFSVSLDRVVVMKTWQKINHFPGMSEICRKDSLARNFNRMSKAFPKEYNFFPKTWCLPSEWSELQNYARRRKSRTYILKPDTGCQGKGIFITRSAKDIRPMENMICQVYLTKPFLIDGYKFDMRVYVLITSCDPLRVYVFKDGLVRFTTIQYAEPNQRNIHNMYMHLTNYAVQKHSQGFIRDDEEGGTKRRITTLNRWFKDNGYDTEKIWNDVDDVVIKTVLCGYGVLRHNYRTCFPNHIASSACFEILGFDIMFNNKLKPYVLEVNHSPSFNTDSKLDKEIKESMIWDTIQLAHFGNLSKKKCIEDERKRIRNRLLQKAARKDVKDALEKEMARHQEQNEHYENTHMGNFRLIFPGERKEKYAQLLNPQATFYQETTTYKVRSECSRLQRAELRQKQEKLDLILSRSKLSAPESPGPGKIVLKPNIRRSASGVSERPGQLPAPPPPPPPAPVPPPPELVPPPPPPPIVEKPLPLQRAKTSLEKEHGPEGPEGEKRPSSSPGLTSDPKHVEAVEEIDEHPTWRPQSIKVEEEIERLEGLNRRERYMRNIGLIDAIHRALVNSPGVCSSMVPSKMRGANAIRGCVQDRRQDTSSSAHPIGMNSSMEQPTRGAKGDWISHRPTFIPSQALRFDSPLFEKFIRVEGTEPRTQGDCGFASSNQSCFYGNYPARQKIQPLTCIPLQYNRDVLKPPYKPLHYGTLSRPDLSDVLKNPSIVDAICDARTPGPMSNFSRALSIRGLPSLATGSSERLSAHFPRSDLVTVGSNFCHSRGGISRTLPSRSNFKNHDFKYQTQKNLADNNSSSPSDNTKNSEFDPNVLSEKRAKLLQSVGTRLASLVHSKLQMASMPPSAKSNPGRTAATSSRIKTAPRTESAMERQTVTPLSAGVFDSHRCGDVEGDQIQLCVYSKPIEIISNLRT</sequence>
<dbReference type="GO" id="GO:0005874">
    <property type="term" value="C:microtubule"/>
    <property type="evidence" value="ECO:0007669"/>
    <property type="project" value="UniProtKB-KW"/>
</dbReference>
<dbReference type="AlphaFoldDB" id="A0AAV2T1E1"/>
<organism evidence="8 9">
    <name type="scientific">Calicophoron daubneyi</name>
    <name type="common">Rumen fluke</name>
    <name type="synonym">Paramphistomum daubneyi</name>
    <dbReference type="NCBI Taxonomy" id="300641"/>
    <lineage>
        <taxon>Eukaryota</taxon>
        <taxon>Metazoa</taxon>
        <taxon>Spiralia</taxon>
        <taxon>Lophotrochozoa</taxon>
        <taxon>Platyhelminthes</taxon>
        <taxon>Trematoda</taxon>
        <taxon>Digenea</taxon>
        <taxon>Plagiorchiida</taxon>
        <taxon>Pronocephalata</taxon>
        <taxon>Paramphistomoidea</taxon>
        <taxon>Paramphistomidae</taxon>
        <taxon>Calicophoron</taxon>
    </lineage>
</organism>
<dbReference type="Proteomes" id="UP001497525">
    <property type="component" value="Unassembled WGS sequence"/>
</dbReference>
<feature type="region of interest" description="Disordered" evidence="7">
    <location>
        <begin position="1"/>
        <end position="36"/>
    </location>
</feature>
<comment type="caution">
    <text evidence="8">The sequence shown here is derived from an EMBL/GenBank/DDBJ whole genome shotgun (WGS) entry which is preliminary data.</text>
</comment>
<dbReference type="PANTHER" id="PTHR12241">
    <property type="entry name" value="TUBULIN POLYGLUTAMYLASE"/>
    <property type="match status" value="1"/>
</dbReference>
<evidence type="ECO:0000256" key="2">
    <source>
        <dbReference type="ARBA" id="ARBA00022598"/>
    </source>
</evidence>
<feature type="compositionally biased region" description="Polar residues" evidence="7">
    <location>
        <begin position="1003"/>
        <end position="1017"/>
    </location>
</feature>
<feature type="coiled-coil region" evidence="6">
    <location>
        <begin position="473"/>
        <end position="500"/>
    </location>
</feature>
<dbReference type="InterPro" id="IPR004344">
    <property type="entry name" value="TTL/TTLL_fam"/>
</dbReference>
<evidence type="ECO:0000256" key="3">
    <source>
        <dbReference type="ARBA" id="ARBA00022701"/>
    </source>
</evidence>
<dbReference type="GO" id="GO:0005524">
    <property type="term" value="F:ATP binding"/>
    <property type="evidence" value="ECO:0007669"/>
    <property type="project" value="UniProtKB-KW"/>
</dbReference>
<feature type="region of interest" description="Disordered" evidence="7">
    <location>
        <begin position="744"/>
        <end position="766"/>
    </location>
</feature>
<gene>
    <name evidence="8" type="ORF">CDAUBV1_LOCUS1416</name>
</gene>
<evidence type="ECO:0000256" key="6">
    <source>
        <dbReference type="SAM" id="Coils"/>
    </source>
</evidence>
<keyword evidence="5" id="KW-0067">ATP-binding</keyword>
<evidence type="ECO:0000256" key="1">
    <source>
        <dbReference type="ARBA" id="ARBA00006820"/>
    </source>
</evidence>
<feature type="compositionally biased region" description="Pro residues" evidence="7">
    <location>
        <begin position="595"/>
        <end position="623"/>
    </location>
</feature>
<feature type="compositionally biased region" description="Polar residues" evidence="7">
    <location>
        <begin position="78"/>
        <end position="94"/>
    </location>
</feature>
<dbReference type="GO" id="GO:0070740">
    <property type="term" value="F:tubulin-glutamic acid ligase activity"/>
    <property type="evidence" value="ECO:0007669"/>
    <property type="project" value="TreeGrafter"/>
</dbReference>
<comment type="similarity">
    <text evidence="1">Belongs to the tubulin--tyrosine ligase family.</text>
</comment>
<dbReference type="FunFam" id="3.30.470.20:FF:000009">
    <property type="entry name" value="tubulin polyglutamylase TTLL5 isoform X1"/>
    <property type="match status" value="1"/>
</dbReference>
<keyword evidence="6" id="KW-0175">Coiled coil</keyword>
<feature type="compositionally biased region" description="Basic and acidic residues" evidence="7">
    <location>
        <begin position="634"/>
        <end position="651"/>
    </location>
</feature>
<dbReference type="Pfam" id="PF03133">
    <property type="entry name" value="TTL"/>
    <property type="match status" value="1"/>
</dbReference>
<feature type="compositionally biased region" description="Polar residues" evidence="7">
    <location>
        <begin position="745"/>
        <end position="760"/>
    </location>
</feature>
<feature type="compositionally biased region" description="Polar residues" evidence="7">
    <location>
        <begin position="1"/>
        <end position="21"/>
    </location>
</feature>
<dbReference type="PANTHER" id="PTHR12241:SF161">
    <property type="entry name" value="TUBULIN POLYGLUTAMYLASE TTLL6"/>
    <property type="match status" value="1"/>
</dbReference>
<keyword evidence="2" id="KW-0436">Ligase</keyword>
<feature type="compositionally biased region" description="Polar residues" evidence="7">
    <location>
        <begin position="946"/>
        <end position="963"/>
    </location>
</feature>
<accession>A0AAV2T1E1</accession>
<evidence type="ECO:0000256" key="4">
    <source>
        <dbReference type="ARBA" id="ARBA00022741"/>
    </source>
</evidence>
<dbReference type="GO" id="GO:0036064">
    <property type="term" value="C:ciliary basal body"/>
    <property type="evidence" value="ECO:0007669"/>
    <property type="project" value="TreeGrafter"/>
</dbReference>
<dbReference type="Gene3D" id="3.30.470.20">
    <property type="entry name" value="ATP-grasp fold, B domain"/>
    <property type="match status" value="1"/>
</dbReference>
<evidence type="ECO:0000313" key="8">
    <source>
        <dbReference type="EMBL" id="CAL5129964.1"/>
    </source>
</evidence>
<evidence type="ECO:0000256" key="7">
    <source>
        <dbReference type="SAM" id="MobiDB-lite"/>
    </source>
</evidence>
<dbReference type="GO" id="GO:0015631">
    <property type="term" value="F:tubulin binding"/>
    <property type="evidence" value="ECO:0007669"/>
    <property type="project" value="TreeGrafter"/>
</dbReference>
<dbReference type="CDD" id="cd14686">
    <property type="entry name" value="bZIP"/>
    <property type="match status" value="1"/>
</dbReference>
<keyword evidence="3" id="KW-0493">Microtubule</keyword>
<feature type="region of interest" description="Disordered" evidence="7">
    <location>
        <begin position="946"/>
        <end position="969"/>
    </location>
</feature>
<dbReference type="PROSITE" id="PS51221">
    <property type="entry name" value="TTL"/>
    <property type="match status" value="1"/>
</dbReference>
<feature type="region of interest" description="Disordered" evidence="7">
    <location>
        <begin position="585"/>
        <end position="677"/>
    </location>
</feature>
<dbReference type="SUPFAM" id="SSF56059">
    <property type="entry name" value="Glutathione synthetase ATP-binding domain-like"/>
    <property type="match status" value="1"/>
</dbReference>
<dbReference type="EMBL" id="CAXLJL010000057">
    <property type="protein sequence ID" value="CAL5129964.1"/>
    <property type="molecule type" value="Genomic_DNA"/>
</dbReference>
<protein>
    <recommendedName>
        <fullName evidence="10">Tubulin polyglutamylase ttll6</fullName>
    </recommendedName>
</protein>
<name>A0AAV2T1E1_CALDB</name>
<evidence type="ECO:0008006" key="10">
    <source>
        <dbReference type="Google" id="ProtNLM"/>
    </source>
</evidence>
<evidence type="ECO:0000313" key="9">
    <source>
        <dbReference type="Proteomes" id="UP001497525"/>
    </source>
</evidence>
<feature type="region of interest" description="Disordered" evidence="7">
    <location>
        <begin position="995"/>
        <end position="1027"/>
    </location>
</feature>